<organism evidence="2 3">
    <name type="scientific">Nocardia huaxiensis</name>
    <dbReference type="NCBI Taxonomy" id="2755382"/>
    <lineage>
        <taxon>Bacteria</taxon>
        <taxon>Bacillati</taxon>
        <taxon>Actinomycetota</taxon>
        <taxon>Actinomycetes</taxon>
        <taxon>Mycobacteriales</taxon>
        <taxon>Nocardiaceae</taxon>
        <taxon>Nocardia</taxon>
    </lineage>
</organism>
<evidence type="ECO:0000313" key="3">
    <source>
        <dbReference type="Proteomes" id="UP000515512"/>
    </source>
</evidence>
<accession>A0A7D6V6X6</accession>
<dbReference type="EMBL" id="CP059399">
    <property type="protein sequence ID" value="QLY29041.1"/>
    <property type="molecule type" value="Genomic_DNA"/>
</dbReference>
<dbReference type="RefSeq" id="WP_181580247.1">
    <property type="nucleotide sequence ID" value="NZ_CP059399.1"/>
</dbReference>
<protein>
    <submittedName>
        <fullName evidence="2">Uncharacterized protein</fullName>
    </submittedName>
</protein>
<dbReference type="KEGG" id="nhu:H0264_27530"/>
<name>A0A7D6V6X6_9NOCA</name>
<feature type="chain" id="PRO_5038547911" evidence="1">
    <location>
        <begin position="23"/>
        <end position="80"/>
    </location>
</feature>
<keyword evidence="3" id="KW-1185">Reference proteome</keyword>
<sequence>MSTPLRTGLAAIAIATALTAMAGHATAETESGGTGSIASATGSADTASSSLAALPTTLLCALLTSSAESPWLCGNWPTSN</sequence>
<feature type="signal peptide" evidence="1">
    <location>
        <begin position="1"/>
        <end position="22"/>
    </location>
</feature>
<evidence type="ECO:0000313" key="2">
    <source>
        <dbReference type="EMBL" id="QLY29041.1"/>
    </source>
</evidence>
<keyword evidence="1" id="KW-0732">Signal</keyword>
<dbReference type="Proteomes" id="UP000515512">
    <property type="component" value="Chromosome"/>
</dbReference>
<reference evidence="2 3" key="1">
    <citation type="submission" date="2020-07" db="EMBL/GenBank/DDBJ databases">
        <authorList>
            <person name="Zhuang K."/>
            <person name="Ran Y."/>
        </authorList>
    </citation>
    <scope>NUCLEOTIDE SEQUENCE [LARGE SCALE GENOMIC DNA]</scope>
    <source>
        <strain evidence="2 3">WCH-YHL-001</strain>
    </source>
</reference>
<evidence type="ECO:0000256" key="1">
    <source>
        <dbReference type="SAM" id="SignalP"/>
    </source>
</evidence>
<proteinExistence type="predicted"/>
<gene>
    <name evidence="2" type="ORF">H0264_27530</name>
</gene>
<dbReference type="AlphaFoldDB" id="A0A7D6V6X6"/>